<evidence type="ECO:0000313" key="3">
    <source>
        <dbReference type="Proteomes" id="UP000053477"/>
    </source>
</evidence>
<feature type="region of interest" description="Disordered" evidence="1">
    <location>
        <begin position="64"/>
        <end position="99"/>
    </location>
</feature>
<feature type="compositionally biased region" description="Low complexity" evidence="1">
    <location>
        <begin position="64"/>
        <end position="76"/>
    </location>
</feature>
<dbReference type="InParanoid" id="A0A0H2RHY5"/>
<name>A0A0H2RHY5_9AGAM</name>
<feature type="compositionally biased region" description="Basic residues" evidence="1">
    <location>
        <begin position="77"/>
        <end position="91"/>
    </location>
</feature>
<dbReference type="AlphaFoldDB" id="A0A0H2RHY5"/>
<organism evidence="2 3">
    <name type="scientific">Schizopora paradoxa</name>
    <dbReference type="NCBI Taxonomy" id="27342"/>
    <lineage>
        <taxon>Eukaryota</taxon>
        <taxon>Fungi</taxon>
        <taxon>Dikarya</taxon>
        <taxon>Basidiomycota</taxon>
        <taxon>Agaricomycotina</taxon>
        <taxon>Agaricomycetes</taxon>
        <taxon>Hymenochaetales</taxon>
        <taxon>Schizoporaceae</taxon>
        <taxon>Schizopora</taxon>
    </lineage>
</organism>
<gene>
    <name evidence="2" type="ORF">SCHPADRAFT_754872</name>
</gene>
<keyword evidence="3" id="KW-1185">Reference proteome</keyword>
<protein>
    <submittedName>
        <fullName evidence="2">Uncharacterized protein</fullName>
    </submittedName>
</protein>
<dbReference type="EMBL" id="KQ086549">
    <property type="protein sequence ID" value="KLO04421.1"/>
    <property type="molecule type" value="Genomic_DNA"/>
</dbReference>
<evidence type="ECO:0000313" key="2">
    <source>
        <dbReference type="EMBL" id="KLO04421.1"/>
    </source>
</evidence>
<proteinExistence type="predicted"/>
<evidence type="ECO:0000256" key="1">
    <source>
        <dbReference type="SAM" id="MobiDB-lite"/>
    </source>
</evidence>
<sequence>MPYPYGRDAFPDVCHLSGRDERAGGSRSLAWCVERTRAEGMDAISEGKRRYEVGGDVLGAGTMSTSAAFSSSTSPSSRRRGLSRDRTRRRDGRWGDGTQRWRGRVAGERHQHRQLTREGDALLAEGSRRGRGRVRDSGTREMLAGRGSCLQMEGTRCVSPLFSTLVAVCRGKLWPNFS</sequence>
<reference evidence="2 3" key="1">
    <citation type="submission" date="2015-04" db="EMBL/GenBank/DDBJ databases">
        <title>Complete genome sequence of Schizopora paradoxa KUC8140, a cosmopolitan wood degrader in East Asia.</title>
        <authorList>
            <consortium name="DOE Joint Genome Institute"/>
            <person name="Min B."/>
            <person name="Park H."/>
            <person name="Jang Y."/>
            <person name="Kim J.-J."/>
            <person name="Kim K.H."/>
            <person name="Pangilinan J."/>
            <person name="Lipzen A."/>
            <person name="Riley R."/>
            <person name="Grigoriev I.V."/>
            <person name="Spatafora J.W."/>
            <person name="Choi I.-G."/>
        </authorList>
    </citation>
    <scope>NUCLEOTIDE SEQUENCE [LARGE SCALE GENOMIC DNA]</scope>
    <source>
        <strain evidence="2 3">KUC8140</strain>
    </source>
</reference>
<accession>A0A0H2RHY5</accession>
<dbReference type="Proteomes" id="UP000053477">
    <property type="component" value="Unassembled WGS sequence"/>
</dbReference>